<dbReference type="InterPro" id="IPR006458">
    <property type="entry name" value="Ovate_C"/>
</dbReference>
<dbReference type="GO" id="GO:0005634">
    <property type="term" value="C:nucleus"/>
    <property type="evidence" value="ECO:0007669"/>
    <property type="project" value="UniProtKB-SubCell"/>
</dbReference>
<dbReference type="Proteomes" id="UP001161247">
    <property type="component" value="Chromosome 3"/>
</dbReference>
<keyword evidence="3 6" id="KW-0805">Transcription regulation</keyword>
<evidence type="ECO:0000256" key="6">
    <source>
        <dbReference type="RuleBase" id="RU367028"/>
    </source>
</evidence>
<keyword evidence="10" id="KW-1185">Reference proteome</keyword>
<evidence type="ECO:0000313" key="10">
    <source>
        <dbReference type="Proteomes" id="UP001161247"/>
    </source>
</evidence>
<evidence type="ECO:0000256" key="7">
    <source>
        <dbReference type="SAM" id="MobiDB-lite"/>
    </source>
</evidence>
<dbReference type="PANTHER" id="PTHR33057">
    <property type="entry name" value="TRANSCRIPTION REPRESSOR OFP7-RELATED"/>
    <property type="match status" value="1"/>
</dbReference>
<accession>A0AAV1CR39</accession>
<evidence type="ECO:0000259" key="8">
    <source>
        <dbReference type="PROSITE" id="PS51754"/>
    </source>
</evidence>
<organism evidence="9 10">
    <name type="scientific">Oldenlandia corymbosa var. corymbosa</name>
    <dbReference type="NCBI Taxonomy" id="529605"/>
    <lineage>
        <taxon>Eukaryota</taxon>
        <taxon>Viridiplantae</taxon>
        <taxon>Streptophyta</taxon>
        <taxon>Embryophyta</taxon>
        <taxon>Tracheophyta</taxon>
        <taxon>Spermatophyta</taxon>
        <taxon>Magnoliopsida</taxon>
        <taxon>eudicotyledons</taxon>
        <taxon>Gunneridae</taxon>
        <taxon>Pentapetalae</taxon>
        <taxon>asterids</taxon>
        <taxon>lamiids</taxon>
        <taxon>Gentianales</taxon>
        <taxon>Rubiaceae</taxon>
        <taxon>Rubioideae</taxon>
        <taxon>Spermacoceae</taxon>
        <taxon>Hedyotis-Oldenlandia complex</taxon>
        <taxon>Oldenlandia</taxon>
    </lineage>
</organism>
<evidence type="ECO:0000313" key="9">
    <source>
        <dbReference type="EMBL" id="CAI9097638.1"/>
    </source>
</evidence>
<name>A0AAV1CR39_OLDCO</name>
<dbReference type="InterPro" id="IPR038933">
    <property type="entry name" value="Ovate"/>
</dbReference>
<reference evidence="9" key="1">
    <citation type="submission" date="2023-03" db="EMBL/GenBank/DDBJ databases">
        <authorList>
            <person name="Julca I."/>
        </authorList>
    </citation>
    <scope>NUCLEOTIDE SEQUENCE</scope>
</reference>
<keyword evidence="2 6" id="KW-0678">Repressor</keyword>
<protein>
    <recommendedName>
        <fullName evidence="6">Transcription repressor</fullName>
    </recommendedName>
    <alternativeName>
        <fullName evidence="6">Ovate family protein</fullName>
    </alternativeName>
</protein>
<evidence type="ECO:0000256" key="3">
    <source>
        <dbReference type="ARBA" id="ARBA00023015"/>
    </source>
</evidence>
<proteinExistence type="predicted"/>
<feature type="compositionally biased region" description="Low complexity" evidence="7">
    <location>
        <begin position="257"/>
        <end position="280"/>
    </location>
</feature>
<dbReference type="PANTHER" id="PTHR33057:SF98">
    <property type="entry name" value="TRANSCRIPTION REPRESSOR OFP18"/>
    <property type="match status" value="1"/>
</dbReference>
<sequence length="280" mass="30595">MGSKKKKAMKLPFPFKSKDQWVSSAWPWPACGTPKTVSFRAANIDDDIFKTMNSAFVDGGAVDLVGESERFSSLPEVIEEDESEEVETVIKGVRSERLFFEPGETSSILEEAKLDDDFPFKESLVMAVDSRDPFADFRASMEEMVEAHGLKDWECLEDLLSCYLRVNGKSNHGYIVGAFVDLLVSLANADYYSPEITSSSSSSDINVEDRHQFPNCSVCSATHSFTSPLSFCSTATTNTADSPSVSLVEVDDEMEKSSSATLDNASSSSSNNIQLASVSS</sequence>
<dbReference type="AlphaFoldDB" id="A0AAV1CR39"/>
<dbReference type="Pfam" id="PF04844">
    <property type="entry name" value="Ovate"/>
    <property type="match status" value="1"/>
</dbReference>
<evidence type="ECO:0000256" key="5">
    <source>
        <dbReference type="ARBA" id="ARBA00023242"/>
    </source>
</evidence>
<evidence type="ECO:0000256" key="1">
    <source>
        <dbReference type="ARBA" id="ARBA00004123"/>
    </source>
</evidence>
<feature type="domain" description="OVATE" evidence="8">
    <location>
        <begin position="126"/>
        <end position="185"/>
    </location>
</feature>
<dbReference type="EMBL" id="OX459120">
    <property type="protein sequence ID" value="CAI9097638.1"/>
    <property type="molecule type" value="Genomic_DNA"/>
</dbReference>
<evidence type="ECO:0000256" key="2">
    <source>
        <dbReference type="ARBA" id="ARBA00022491"/>
    </source>
</evidence>
<evidence type="ECO:0000256" key="4">
    <source>
        <dbReference type="ARBA" id="ARBA00023163"/>
    </source>
</evidence>
<feature type="region of interest" description="Disordered" evidence="7">
    <location>
        <begin position="249"/>
        <end position="280"/>
    </location>
</feature>
<keyword evidence="4 6" id="KW-0804">Transcription</keyword>
<comment type="subcellular location">
    <subcellularLocation>
        <location evidence="1 6">Nucleus</location>
    </subcellularLocation>
</comment>
<keyword evidence="5 6" id="KW-0539">Nucleus</keyword>
<gene>
    <name evidence="9" type="ORF">OLC1_LOCUS8073</name>
</gene>
<dbReference type="PROSITE" id="PS51754">
    <property type="entry name" value="OVATE"/>
    <property type="match status" value="1"/>
</dbReference>
<comment type="function">
    <text evidence="6">Transcriptional repressor that regulates multiple aspects of plant growth and development.</text>
</comment>
<dbReference type="GO" id="GO:0045892">
    <property type="term" value="P:negative regulation of DNA-templated transcription"/>
    <property type="evidence" value="ECO:0007669"/>
    <property type="project" value="UniProtKB-UniRule"/>
</dbReference>
<dbReference type="NCBIfam" id="TIGR01568">
    <property type="entry name" value="A_thal_3678"/>
    <property type="match status" value="1"/>
</dbReference>